<evidence type="ECO:0000256" key="3">
    <source>
        <dbReference type="ARBA" id="ARBA00004413"/>
    </source>
</evidence>
<protein>
    <recommendedName>
        <fullName evidence="5">non-specific protein-tyrosine kinase</fullName>
        <ecNumber evidence="5">2.7.10.2</ecNumber>
    </recommendedName>
</protein>
<evidence type="ECO:0000256" key="4">
    <source>
        <dbReference type="ARBA" id="ARBA00004496"/>
    </source>
</evidence>
<dbReference type="SUPFAM" id="SSF50729">
    <property type="entry name" value="PH domain-like"/>
    <property type="match status" value="1"/>
</dbReference>
<dbReference type="GO" id="GO:0005737">
    <property type="term" value="C:cytoplasm"/>
    <property type="evidence" value="ECO:0007669"/>
    <property type="project" value="UniProtKB-SubCell"/>
</dbReference>
<dbReference type="Gene3D" id="3.10.20.90">
    <property type="entry name" value="Phosphatidylinositol 3-kinase Catalytic Subunit, Chain A, domain 1"/>
    <property type="match status" value="1"/>
</dbReference>
<comment type="subcellular location">
    <subcellularLocation>
        <location evidence="1">Cell junction</location>
        <location evidence="1">Focal adhesion</location>
    </subcellularLocation>
    <subcellularLocation>
        <location evidence="3">Cell membrane</location>
        <topology evidence="3">Peripheral membrane protein</topology>
        <orientation evidence="3">Cytoplasmic side</orientation>
    </subcellularLocation>
    <subcellularLocation>
        <location evidence="2">Cell projection</location>
    </subcellularLocation>
    <subcellularLocation>
        <location evidence="4">Cytoplasm</location>
    </subcellularLocation>
</comment>
<dbReference type="PANTHER" id="PTHR46221:SF9">
    <property type="entry name" value="NON-SPECIFIC PROTEIN-TYROSINE KINASE"/>
    <property type="match status" value="1"/>
</dbReference>
<evidence type="ECO:0000256" key="17">
    <source>
        <dbReference type="ARBA" id="ARBA00051245"/>
    </source>
</evidence>
<name>A0AAE0ZD41_9GAST</name>
<dbReference type="InterPro" id="IPR041390">
    <property type="entry name" value="FADK_N"/>
</dbReference>
<dbReference type="CDD" id="cd14473">
    <property type="entry name" value="FERM_B-lobe"/>
    <property type="match status" value="1"/>
</dbReference>
<organism evidence="23 24">
    <name type="scientific">Elysia crispata</name>
    <name type="common">lettuce slug</name>
    <dbReference type="NCBI Taxonomy" id="231223"/>
    <lineage>
        <taxon>Eukaryota</taxon>
        <taxon>Metazoa</taxon>
        <taxon>Spiralia</taxon>
        <taxon>Lophotrochozoa</taxon>
        <taxon>Mollusca</taxon>
        <taxon>Gastropoda</taxon>
        <taxon>Heterobranchia</taxon>
        <taxon>Euthyneura</taxon>
        <taxon>Panpulmonata</taxon>
        <taxon>Sacoglossa</taxon>
        <taxon>Placobranchoidea</taxon>
        <taxon>Plakobranchidae</taxon>
        <taxon>Elysia</taxon>
    </lineage>
</organism>
<evidence type="ECO:0000256" key="15">
    <source>
        <dbReference type="ARBA" id="ARBA00023137"/>
    </source>
</evidence>
<evidence type="ECO:0000256" key="13">
    <source>
        <dbReference type="ARBA" id="ARBA00022949"/>
    </source>
</evidence>
<comment type="similarity">
    <text evidence="18">Belongs to the protein kinase superfamily. Tyr protein kinase family. Fes/fps subfamily.</text>
</comment>
<dbReference type="PROSITE" id="PS00109">
    <property type="entry name" value="PROTEIN_KINASE_TYR"/>
    <property type="match status" value="1"/>
</dbReference>
<feature type="binding site" evidence="19">
    <location>
        <position position="431"/>
    </location>
    <ligand>
        <name>ATP</name>
        <dbReference type="ChEBI" id="CHEBI:30616"/>
    </ligand>
</feature>
<dbReference type="Pfam" id="PF21477">
    <property type="entry name" value="FERM_C_FAK1"/>
    <property type="match status" value="1"/>
</dbReference>
<evidence type="ECO:0000256" key="11">
    <source>
        <dbReference type="ARBA" id="ARBA00022777"/>
    </source>
</evidence>
<dbReference type="Pfam" id="PF07714">
    <property type="entry name" value="PK_Tyr_Ser-Thr"/>
    <property type="match status" value="1"/>
</dbReference>
<feature type="region of interest" description="Disordered" evidence="20">
    <location>
        <begin position="790"/>
        <end position="903"/>
    </location>
</feature>
<evidence type="ECO:0000256" key="8">
    <source>
        <dbReference type="ARBA" id="ARBA00022553"/>
    </source>
</evidence>
<evidence type="ECO:0000256" key="2">
    <source>
        <dbReference type="ARBA" id="ARBA00004316"/>
    </source>
</evidence>
<dbReference type="GO" id="GO:0004715">
    <property type="term" value="F:non-membrane spanning protein tyrosine kinase activity"/>
    <property type="evidence" value="ECO:0007669"/>
    <property type="project" value="UniProtKB-EC"/>
</dbReference>
<gene>
    <name evidence="23" type="ORF">RRG08_018094</name>
</gene>
<feature type="compositionally biased region" description="Polar residues" evidence="20">
    <location>
        <begin position="826"/>
        <end position="841"/>
    </location>
</feature>
<dbReference type="SUPFAM" id="SSF68993">
    <property type="entry name" value="FAT domain of focal adhesion kinase"/>
    <property type="match status" value="1"/>
</dbReference>
<feature type="domain" description="Protein kinase" evidence="21">
    <location>
        <begin position="399"/>
        <end position="654"/>
    </location>
</feature>
<dbReference type="InterPro" id="IPR041784">
    <property type="entry name" value="FAK1/PYK2_FERM_C"/>
</dbReference>
<dbReference type="InterPro" id="IPR000299">
    <property type="entry name" value="FERM_domain"/>
</dbReference>
<feature type="domain" description="FERM" evidence="22">
    <location>
        <begin position="9"/>
        <end position="323"/>
    </location>
</feature>
<feature type="compositionally biased region" description="Low complexity" evidence="20">
    <location>
        <begin position="715"/>
        <end position="725"/>
    </location>
</feature>
<dbReference type="InterPro" id="IPR049385">
    <property type="entry name" value="FAK1-like_FERM_C"/>
</dbReference>
<evidence type="ECO:0000256" key="9">
    <source>
        <dbReference type="ARBA" id="ARBA00022679"/>
    </source>
</evidence>
<dbReference type="InterPro" id="IPR035963">
    <property type="entry name" value="FERM_2"/>
</dbReference>
<dbReference type="Gene3D" id="2.30.29.30">
    <property type="entry name" value="Pleckstrin-homology domain (PH domain)/Phosphotyrosine-binding domain (PTB)"/>
    <property type="match status" value="1"/>
</dbReference>
<dbReference type="Pfam" id="PF00373">
    <property type="entry name" value="FERM_M"/>
    <property type="match status" value="1"/>
</dbReference>
<dbReference type="InterPro" id="IPR017441">
    <property type="entry name" value="Protein_kinase_ATP_BS"/>
</dbReference>
<dbReference type="FunFam" id="1.20.80.10:FF:000004">
    <property type="entry name" value="Protein-tyrosine kinase 2-beta isoform 1"/>
    <property type="match status" value="1"/>
</dbReference>
<dbReference type="InterPro" id="IPR029071">
    <property type="entry name" value="Ubiquitin-like_domsf"/>
</dbReference>
<dbReference type="InterPro" id="IPR011993">
    <property type="entry name" value="PH-like_dom_sf"/>
</dbReference>
<dbReference type="SMART" id="SM00295">
    <property type="entry name" value="B41"/>
    <property type="match status" value="1"/>
</dbReference>
<dbReference type="InterPro" id="IPR005189">
    <property type="entry name" value="Focal_adhesion_kin_target_dom"/>
</dbReference>
<dbReference type="InterPro" id="IPR014352">
    <property type="entry name" value="FERM/acyl-CoA-bd_prot_sf"/>
</dbReference>
<evidence type="ECO:0000313" key="24">
    <source>
        <dbReference type="Proteomes" id="UP001283361"/>
    </source>
</evidence>
<evidence type="ECO:0000256" key="10">
    <source>
        <dbReference type="ARBA" id="ARBA00022741"/>
    </source>
</evidence>
<dbReference type="FunFam" id="1.10.510.10:FF:000039">
    <property type="entry name" value="Focal adhesion kinase, isoform D"/>
    <property type="match status" value="1"/>
</dbReference>
<dbReference type="Gene3D" id="3.30.200.20">
    <property type="entry name" value="Phosphorylase Kinase, domain 1"/>
    <property type="match status" value="1"/>
</dbReference>
<keyword evidence="24" id="KW-1185">Reference proteome</keyword>
<feature type="compositionally biased region" description="Low complexity" evidence="20">
    <location>
        <begin position="967"/>
        <end position="978"/>
    </location>
</feature>
<evidence type="ECO:0000256" key="6">
    <source>
        <dbReference type="ARBA" id="ARBA00022475"/>
    </source>
</evidence>
<evidence type="ECO:0000256" key="19">
    <source>
        <dbReference type="PROSITE-ProRule" id="PRU10141"/>
    </source>
</evidence>
<dbReference type="InterPro" id="IPR001245">
    <property type="entry name" value="Ser-Thr/Tyr_kinase_cat_dom"/>
</dbReference>
<dbReference type="Pfam" id="PF18038">
    <property type="entry name" value="FERM_N_2"/>
    <property type="match status" value="1"/>
</dbReference>
<dbReference type="SUPFAM" id="SSF47031">
    <property type="entry name" value="Second domain of FERM"/>
    <property type="match status" value="1"/>
</dbReference>
<feature type="region of interest" description="Disordered" evidence="20">
    <location>
        <begin position="682"/>
        <end position="754"/>
    </location>
</feature>
<dbReference type="InterPro" id="IPR020635">
    <property type="entry name" value="Tyr_kinase_cat_dom"/>
</dbReference>
<dbReference type="PANTHER" id="PTHR46221">
    <property type="entry name" value="FERM AND PDZ DOMAIN-CONTAINING PROTEIN FAMILY MEMBER"/>
    <property type="match status" value="1"/>
</dbReference>
<dbReference type="GO" id="GO:0005925">
    <property type="term" value="C:focal adhesion"/>
    <property type="evidence" value="ECO:0007669"/>
    <property type="project" value="UniProtKB-SubCell"/>
</dbReference>
<dbReference type="CDD" id="cd13190">
    <property type="entry name" value="FERM_C_FAK1"/>
    <property type="match status" value="1"/>
</dbReference>
<dbReference type="FunFam" id="3.30.200.20:FF:000194">
    <property type="entry name" value="protein-tyrosine kinase 2-beta isoform X1"/>
    <property type="match status" value="1"/>
</dbReference>
<dbReference type="PROSITE" id="PS00107">
    <property type="entry name" value="PROTEIN_KINASE_ATP"/>
    <property type="match status" value="1"/>
</dbReference>
<keyword evidence="16" id="KW-0966">Cell projection</keyword>
<keyword evidence="12 19" id="KW-0067">ATP-binding</keyword>
<proteinExistence type="inferred from homology"/>
<dbReference type="InterPro" id="IPR011009">
    <property type="entry name" value="Kinase-like_dom_sf"/>
</dbReference>
<dbReference type="Proteomes" id="UP001283361">
    <property type="component" value="Unassembled WGS sequence"/>
</dbReference>
<feature type="compositionally biased region" description="Basic and acidic residues" evidence="20">
    <location>
        <begin position="934"/>
        <end position="948"/>
    </location>
</feature>
<evidence type="ECO:0000256" key="16">
    <source>
        <dbReference type="ARBA" id="ARBA00023273"/>
    </source>
</evidence>
<dbReference type="GO" id="GO:0007172">
    <property type="term" value="P:signal complex assembly"/>
    <property type="evidence" value="ECO:0007669"/>
    <property type="project" value="InterPro"/>
</dbReference>
<evidence type="ECO:0000256" key="5">
    <source>
        <dbReference type="ARBA" id="ARBA00011903"/>
    </source>
</evidence>
<keyword evidence="8" id="KW-0597">Phosphoprotein</keyword>
<dbReference type="InterPro" id="IPR019748">
    <property type="entry name" value="FERM_central"/>
</dbReference>
<feature type="compositionally biased region" description="Pro residues" evidence="20">
    <location>
        <begin position="845"/>
        <end position="857"/>
    </location>
</feature>
<dbReference type="InterPro" id="IPR008266">
    <property type="entry name" value="Tyr_kinase_AS"/>
</dbReference>
<dbReference type="PRINTS" id="PR00109">
    <property type="entry name" value="TYRKINASE"/>
</dbReference>
<keyword evidence="15" id="KW-0829">Tyrosine-protein kinase</keyword>
<sequence>MMQQPMERSILKVHLPNGGFNMVKYGDATDVKDIIRLVVGRLAAGERYFARCFAIKLINTSQHQGSWLHNDLSMYQVRQKYEAKSMPEDLRYELRVRYLPKTFQELYQRDKVTFFYLYDQVRSDYLKEMADQIDSDVAIQLGCIEMRRFFKDMPHVALDKKSNFDYLEKEVGLKRFLPKSVIDSMKPKALRKLIQQQFRHYAQLTESECVFKFFETLFTVYNFNHEKFRCALGSGWSISVEIVIGPDVGISYLTEKASTPTHMADFAQVQSIQTAGGDDGKGIVQLKIVGAAEPLTITCKALEEVEDMADLIDGYCRLVHDMQGTLWTRRDDAIPRTPRSSYPRGGIRTEDVFGGGNERISDYAEIVEEEDDYSTPDGKQKKRSFRKKTRDYEIPREHIRLVEILGEGQFGDVYKGMYFDKEGMQVPVAIKTCKEDGEETMTEKFLEEAYIMQQFDHPHIIKLIGICSDTRPVWIVMELAKHGEMRAYLQNNQHRLDLVMLILYAYQLSTALSYLESKKFVHRDIAARNVLVSSHDTVKLGDFGLSRWVEEQSYYKASKGKLPIKWMAPESINFRRFTTASDVWMFGVCIWEILMYGVKPFQGVKNNDVIGKIEAGERLPLPAGCPPSLYNLMCSCWQYEPSKRLSFADLKTWLNEILEEERYRQEEEMHRDNRRVQAISWVGSNGSDEDGTLPPPKPARPQLSTMSPTGSIPNLLLASGGASSSPVPHQWSSTTHLAANRSQEQHHPHIPTTSGTHIEYQLQNYFPSSGYMQRIRPPLPAYLLVSSVTNQQPAPPHPHITLPPRHQYPMTSSPASTTQAPPPPSFQIQHQYSVGNSNSGRQRPDPPTLTMPPPPPLDGGGSSSNHTQLQQHQQVWGNHNHPSVLSPLSPPPTPQGFSQHHRHVEDVDEAVIEQRLRQQQMESEEDARWLQSEEKNLKRDSLPRDNSSKENAPPSQVMMRPKLPPQTSSSRSSSTSDSNDGLLSAKSKLSRENDGVYHSTTSVVRAVMAMTKEAPLVSADSYLDMVKKIGSELRGLLAHVDELMPQLPEDSQKPVEMAQKVLSTDMASLISAMRLAQQNSQTPLLADYRKSMLKSAHALAMDSKNLLDAVDTARVRAAAV</sequence>
<evidence type="ECO:0000256" key="1">
    <source>
        <dbReference type="ARBA" id="ARBA00004246"/>
    </source>
</evidence>
<keyword evidence="11" id="KW-0418">Kinase</keyword>
<keyword evidence="10 19" id="KW-0547">Nucleotide-binding</keyword>
<keyword evidence="13" id="KW-0965">Cell junction</keyword>
<dbReference type="Gene3D" id="1.20.80.10">
    <property type="match status" value="1"/>
</dbReference>
<reference evidence="23" key="1">
    <citation type="journal article" date="2023" name="G3 (Bethesda)">
        <title>A reference genome for the long-term kleptoplast-retaining sea slug Elysia crispata morphotype clarki.</title>
        <authorList>
            <person name="Eastman K.E."/>
            <person name="Pendleton A.L."/>
            <person name="Shaikh M.A."/>
            <person name="Suttiyut T."/>
            <person name="Ogas R."/>
            <person name="Tomko P."/>
            <person name="Gavelis G."/>
            <person name="Widhalm J.R."/>
            <person name="Wisecaver J.H."/>
        </authorList>
    </citation>
    <scope>NUCLEOTIDE SEQUENCE</scope>
    <source>
        <strain evidence="23">ECLA1</strain>
    </source>
</reference>
<dbReference type="InterPro" id="IPR000719">
    <property type="entry name" value="Prot_kinase_dom"/>
</dbReference>
<dbReference type="Gene3D" id="1.10.510.10">
    <property type="entry name" value="Transferase(Phosphotransferase) domain 1"/>
    <property type="match status" value="1"/>
</dbReference>
<dbReference type="GO" id="GO:0005886">
    <property type="term" value="C:plasma membrane"/>
    <property type="evidence" value="ECO:0007669"/>
    <property type="project" value="UniProtKB-SubCell"/>
</dbReference>
<comment type="caution">
    <text evidence="23">The sequence shown here is derived from an EMBL/GenBank/DDBJ whole genome shotgun (WGS) entry which is preliminary data.</text>
</comment>
<evidence type="ECO:0000256" key="7">
    <source>
        <dbReference type="ARBA" id="ARBA00022490"/>
    </source>
</evidence>
<dbReference type="InterPro" id="IPR019749">
    <property type="entry name" value="Band_41_domain"/>
</dbReference>
<keyword evidence="7" id="KW-0963">Cytoplasm</keyword>
<feature type="compositionally biased region" description="Polar residues" evidence="20">
    <location>
        <begin position="702"/>
        <end position="712"/>
    </location>
</feature>
<dbReference type="FunFam" id="2.30.29.30:FF:000058">
    <property type="entry name" value="focal adhesion kinase 1 isoform X1"/>
    <property type="match status" value="1"/>
</dbReference>
<dbReference type="GO" id="GO:0005524">
    <property type="term" value="F:ATP binding"/>
    <property type="evidence" value="ECO:0007669"/>
    <property type="project" value="UniProtKB-UniRule"/>
</dbReference>
<comment type="catalytic activity">
    <reaction evidence="17">
        <text>L-tyrosyl-[protein] + ATP = O-phospho-L-tyrosyl-[protein] + ADP + H(+)</text>
        <dbReference type="Rhea" id="RHEA:10596"/>
        <dbReference type="Rhea" id="RHEA-COMP:10136"/>
        <dbReference type="Rhea" id="RHEA-COMP:20101"/>
        <dbReference type="ChEBI" id="CHEBI:15378"/>
        <dbReference type="ChEBI" id="CHEBI:30616"/>
        <dbReference type="ChEBI" id="CHEBI:46858"/>
        <dbReference type="ChEBI" id="CHEBI:61978"/>
        <dbReference type="ChEBI" id="CHEBI:456216"/>
        <dbReference type="EC" id="2.7.10.2"/>
    </reaction>
</comment>
<dbReference type="Gene3D" id="1.20.120.330">
    <property type="entry name" value="Nucleotidyltransferases domain 2"/>
    <property type="match status" value="1"/>
</dbReference>
<evidence type="ECO:0000313" key="23">
    <source>
        <dbReference type="EMBL" id="KAK3767224.1"/>
    </source>
</evidence>
<evidence type="ECO:0000256" key="18">
    <source>
        <dbReference type="ARBA" id="ARBA00061333"/>
    </source>
</evidence>
<evidence type="ECO:0000259" key="21">
    <source>
        <dbReference type="PROSITE" id="PS50011"/>
    </source>
</evidence>
<accession>A0AAE0ZD41</accession>
<keyword evidence="14" id="KW-0472">Membrane</keyword>
<evidence type="ECO:0000259" key="22">
    <source>
        <dbReference type="PROSITE" id="PS50057"/>
    </source>
</evidence>
<dbReference type="GO" id="GO:0008284">
    <property type="term" value="P:positive regulation of cell population proliferation"/>
    <property type="evidence" value="ECO:0007669"/>
    <property type="project" value="UniProtKB-ARBA"/>
</dbReference>
<dbReference type="InterPro" id="IPR036137">
    <property type="entry name" value="Focal_adhe_kin_target_dom_sf"/>
</dbReference>
<keyword evidence="9" id="KW-0808">Transferase</keyword>
<evidence type="ECO:0000256" key="14">
    <source>
        <dbReference type="ARBA" id="ARBA00023136"/>
    </source>
</evidence>
<dbReference type="Pfam" id="PF03623">
    <property type="entry name" value="Focal_AT"/>
    <property type="match status" value="1"/>
</dbReference>
<dbReference type="AlphaFoldDB" id="A0AAE0ZD41"/>
<evidence type="ECO:0000256" key="20">
    <source>
        <dbReference type="SAM" id="MobiDB-lite"/>
    </source>
</evidence>
<dbReference type="GO" id="GO:0042995">
    <property type="term" value="C:cell projection"/>
    <property type="evidence" value="ECO:0007669"/>
    <property type="project" value="UniProtKB-SubCell"/>
</dbReference>
<dbReference type="SMART" id="SM00219">
    <property type="entry name" value="TyrKc"/>
    <property type="match status" value="1"/>
</dbReference>
<dbReference type="CDD" id="cd05056">
    <property type="entry name" value="PTKc_FAK"/>
    <property type="match status" value="1"/>
</dbReference>
<dbReference type="EMBL" id="JAWDGP010004170">
    <property type="protein sequence ID" value="KAK3767224.1"/>
    <property type="molecule type" value="Genomic_DNA"/>
</dbReference>
<evidence type="ECO:0000256" key="12">
    <source>
        <dbReference type="ARBA" id="ARBA00022840"/>
    </source>
</evidence>
<feature type="compositionally biased region" description="Polar residues" evidence="20">
    <location>
        <begin position="863"/>
        <end position="881"/>
    </location>
</feature>
<dbReference type="SUPFAM" id="SSF56112">
    <property type="entry name" value="Protein kinase-like (PK-like)"/>
    <property type="match status" value="1"/>
</dbReference>
<dbReference type="PROSITE" id="PS50057">
    <property type="entry name" value="FERM_3"/>
    <property type="match status" value="1"/>
</dbReference>
<feature type="compositionally biased region" description="Low complexity" evidence="20">
    <location>
        <begin position="799"/>
        <end position="819"/>
    </location>
</feature>
<keyword evidence="6" id="KW-1003">Cell membrane</keyword>
<feature type="compositionally biased region" description="Polar residues" evidence="20">
    <location>
        <begin position="726"/>
        <end position="742"/>
    </location>
</feature>
<feature type="region of interest" description="Disordered" evidence="20">
    <location>
        <begin position="934"/>
        <end position="994"/>
    </location>
</feature>
<dbReference type="EC" id="2.7.10.2" evidence="5"/>
<dbReference type="SUPFAM" id="SSF54236">
    <property type="entry name" value="Ubiquitin-like"/>
    <property type="match status" value="1"/>
</dbReference>
<dbReference type="PROSITE" id="PS50011">
    <property type="entry name" value="PROTEIN_KINASE_DOM"/>
    <property type="match status" value="1"/>
</dbReference>